<name>A0AAJ7C6F2_CEPCN</name>
<dbReference type="KEGG" id="ccin:107271503"/>
<dbReference type="PRINTS" id="PR00704">
    <property type="entry name" value="CALPAIN"/>
</dbReference>
<dbReference type="Gene3D" id="2.60.120.380">
    <property type="match status" value="2"/>
</dbReference>
<dbReference type="GO" id="GO:0004198">
    <property type="term" value="F:calcium-dependent cysteine-type endopeptidase activity"/>
    <property type="evidence" value="ECO:0007669"/>
    <property type="project" value="InterPro"/>
</dbReference>
<feature type="coiled-coil region" evidence="7">
    <location>
        <begin position="44"/>
        <end position="71"/>
    </location>
</feature>
<dbReference type="AlphaFoldDB" id="A0AAJ7C6F2"/>
<dbReference type="Proteomes" id="UP000694920">
    <property type="component" value="Unplaced"/>
</dbReference>
<dbReference type="InterPro" id="IPR001300">
    <property type="entry name" value="Peptidase_C2_calpain_cat"/>
</dbReference>
<dbReference type="InterPro" id="IPR022683">
    <property type="entry name" value="Calpain_III"/>
</dbReference>
<dbReference type="Pfam" id="PF00648">
    <property type="entry name" value="Peptidase_C2"/>
    <property type="match status" value="1"/>
</dbReference>
<dbReference type="InterPro" id="IPR036181">
    <property type="entry name" value="MIT_dom_sf"/>
</dbReference>
<organism evidence="10 11">
    <name type="scientific">Cephus cinctus</name>
    <name type="common">Wheat stem sawfly</name>
    <dbReference type="NCBI Taxonomy" id="211228"/>
    <lineage>
        <taxon>Eukaryota</taxon>
        <taxon>Metazoa</taxon>
        <taxon>Ecdysozoa</taxon>
        <taxon>Arthropoda</taxon>
        <taxon>Hexapoda</taxon>
        <taxon>Insecta</taxon>
        <taxon>Pterygota</taxon>
        <taxon>Neoptera</taxon>
        <taxon>Endopterygota</taxon>
        <taxon>Hymenoptera</taxon>
        <taxon>Cephoidea</taxon>
        <taxon>Cephidae</taxon>
        <taxon>Cephus</taxon>
    </lineage>
</organism>
<keyword evidence="4 6" id="KW-0788">Thiol protease</keyword>
<dbReference type="CDD" id="cd00044">
    <property type="entry name" value="CysPc"/>
    <property type="match status" value="1"/>
</dbReference>
<keyword evidence="2 6" id="KW-0645">Protease</keyword>
<dbReference type="PANTHER" id="PTHR46143">
    <property type="entry name" value="CALPAIN-7"/>
    <property type="match status" value="1"/>
</dbReference>
<feature type="active site" evidence="5 6">
    <location>
        <position position="490"/>
    </location>
</feature>
<evidence type="ECO:0000256" key="1">
    <source>
        <dbReference type="ARBA" id="ARBA00007623"/>
    </source>
</evidence>
<dbReference type="InterPro" id="IPR007330">
    <property type="entry name" value="MIT_dom"/>
</dbReference>
<keyword evidence="7" id="KW-0175">Coiled coil</keyword>
<dbReference type="InterPro" id="IPR038765">
    <property type="entry name" value="Papain-like_cys_pep_sf"/>
</dbReference>
<dbReference type="SUPFAM" id="SSF54001">
    <property type="entry name" value="Cysteine proteinases"/>
    <property type="match status" value="1"/>
</dbReference>
<feature type="active site" evidence="5 6">
    <location>
        <position position="302"/>
    </location>
</feature>
<accession>A0AAJ7C6F2</accession>
<evidence type="ECO:0000256" key="8">
    <source>
        <dbReference type="SAM" id="MobiDB-lite"/>
    </source>
</evidence>
<keyword evidence="3 6" id="KW-0378">Hydrolase</keyword>
<evidence type="ECO:0000256" key="6">
    <source>
        <dbReference type="PROSITE-ProRule" id="PRU00239"/>
    </source>
</evidence>
<feature type="active site" evidence="5 6">
    <location>
        <position position="470"/>
    </location>
</feature>
<feature type="domain" description="Calpain catalytic" evidence="9">
    <location>
        <begin position="250"/>
        <end position="552"/>
    </location>
</feature>
<dbReference type="GO" id="GO:0006508">
    <property type="term" value="P:proteolysis"/>
    <property type="evidence" value="ECO:0007669"/>
    <property type="project" value="UniProtKB-KW"/>
</dbReference>
<evidence type="ECO:0000256" key="2">
    <source>
        <dbReference type="ARBA" id="ARBA00022670"/>
    </source>
</evidence>
<evidence type="ECO:0000313" key="10">
    <source>
        <dbReference type="Proteomes" id="UP000694920"/>
    </source>
</evidence>
<evidence type="ECO:0000256" key="7">
    <source>
        <dbReference type="SAM" id="Coils"/>
    </source>
</evidence>
<proteinExistence type="inferred from homology"/>
<dbReference type="RefSeq" id="XP_015603071.1">
    <property type="nucleotide sequence ID" value="XM_015747585.2"/>
</dbReference>
<dbReference type="Pfam" id="PF01067">
    <property type="entry name" value="Calpain_III"/>
    <property type="match status" value="1"/>
</dbReference>
<dbReference type="SMART" id="SM00720">
    <property type="entry name" value="calpain_III"/>
    <property type="match status" value="1"/>
</dbReference>
<dbReference type="InterPro" id="IPR036213">
    <property type="entry name" value="Calpain_III_sf"/>
</dbReference>
<feature type="region of interest" description="Disordered" evidence="8">
    <location>
        <begin position="187"/>
        <end position="211"/>
    </location>
</feature>
<dbReference type="Gene3D" id="3.90.70.10">
    <property type="entry name" value="Cysteine proteinases"/>
    <property type="match status" value="1"/>
</dbReference>
<comment type="similarity">
    <text evidence="1">Belongs to the peptidase C2 family.</text>
</comment>
<dbReference type="SUPFAM" id="SSF116846">
    <property type="entry name" value="MIT domain"/>
    <property type="match status" value="2"/>
</dbReference>
<evidence type="ECO:0000256" key="5">
    <source>
        <dbReference type="PIRSR" id="PIRSR622684-1"/>
    </source>
</evidence>
<dbReference type="GeneID" id="107271503"/>
<evidence type="ECO:0000256" key="4">
    <source>
        <dbReference type="ARBA" id="ARBA00022807"/>
    </source>
</evidence>
<dbReference type="SUPFAM" id="SSF49758">
    <property type="entry name" value="Calpain large subunit, middle domain (domain III)"/>
    <property type="match status" value="2"/>
</dbReference>
<dbReference type="PANTHER" id="PTHR46143:SF1">
    <property type="entry name" value="CALPAIN-7"/>
    <property type="match status" value="1"/>
</dbReference>
<keyword evidence="10" id="KW-1185">Reference proteome</keyword>
<dbReference type="InterPro" id="IPR051297">
    <property type="entry name" value="PalB/RIM13"/>
</dbReference>
<dbReference type="InterPro" id="IPR022682">
    <property type="entry name" value="Calpain_domain_III"/>
</dbReference>
<dbReference type="InterPro" id="IPR022684">
    <property type="entry name" value="Calpain_cysteine_protease"/>
</dbReference>
<gene>
    <name evidence="11" type="primary">LOC107271503</name>
</gene>
<evidence type="ECO:0000256" key="3">
    <source>
        <dbReference type="ARBA" id="ARBA00022801"/>
    </source>
</evidence>
<protein>
    <submittedName>
        <fullName evidence="11">Calpain-7 isoform X1</fullName>
    </submittedName>
</protein>
<dbReference type="PROSITE" id="PS50203">
    <property type="entry name" value="CALPAIN_CAT"/>
    <property type="match status" value="1"/>
</dbReference>
<evidence type="ECO:0000313" key="11">
    <source>
        <dbReference type="RefSeq" id="XP_015603071.1"/>
    </source>
</evidence>
<dbReference type="SMART" id="SM00745">
    <property type="entry name" value="MIT"/>
    <property type="match status" value="2"/>
</dbReference>
<reference evidence="11" key="1">
    <citation type="submission" date="2025-08" db="UniProtKB">
        <authorList>
            <consortium name="RefSeq"/>
        </authorList>
    </citation>
    <scope>IDENTIFICATION</scope>
</reference>
<dbReference type="Gene3D" id="1.20.58.80">
    <property type="entry name" value="Phosphotransferase system, lactose/cellobiose-type IIA subunit"/>
    <property type="match status" value="2"/>
</dbReference>
<dbReference type="SMART" id="SM00230">
    <property type="entry name" value="CysPc"/>
    <property type="match status" value="1"/>
</dbReference>
<evidence type="ECO:0000259" key="9">
    <source>
        <dbReference type="PROSITE" id="PS50203"/>
    </source>
</evidence>
<sequence length="828" mass="94089">MGQPLDDALNAARRAVQFDTDKQYKQALYYYGVARQFLSRVSPNSLLAQKAEEYQNRIAAIQQLILTVAEEEERKCKSVNLKETELQRCKFLMSQALDADEAGCKDIAINLYTDAAELGLNAKTSDPEVKAKLTNLIRHAVERAESLKGIKSPQATNNVKLNDIPNLPSVPETSLPSPTISVQSTFVEPEKPTRPQLHRGSSAHLRVTGGNSGYTEEEKRVLLHSSHINNNEFVPFMSVDLTEKFQYAIPFTDKDGLLELAPKQKPDFARWSRPEELFSEPKMVMGNHVDYYSIKQTVVSDCSFVASLAVSAQYEKKFGRRLVTSIIYPKNRKKEPMYNPFGKYMVKLHVNGIPRKVIIDDQLPVSRYNQLLCSYSSNRGELWISLLEKAYMKVMGGYDFPGSNSNIDLHALTGWIPERWAIRPNEPDFNKDSLFDTLLLRLHKGDVLVTVATGELSDADAERTGLVPTHAYAVLDVRNVDGERLLQLKNPWSHLRWRGNYSELDTSHWTPELKQALNYDPDSASQFDNGIFWIDYNSICRYFDVFYLNWNPGLFNYTYCIHQKWNAGMGPVKDAYNIGDNPQFSLEVQPDVSGAIWILLTRHITDIADFRQNQEYITILVYKNDGKRVYYPHDPPPYIDGVRINSPHYLCKIKLGPGSASRYTLVVSQYEKTNTIYYTLRAYGTCVFTLRKMAEPYKYEKEVTDGQWKGITAGGCGNHPETYPNNPRYQLILESPNNNNCLLIILKGPKQYQIGFELITMQLNDPEVSNAFKTKSSGPFRPGFVQLELENVPAGTYDIVPSTFLPGQEGPFFLTCKASCKILLTRVH</sequence>